<protein>
    <submittedName>
        <fullName evidence="1">Inosine-5-monophosphate dehydrogenase</fullName>
    </submittedName>
</protein>
<evidence type="ECO:0000313" key="2">
    <source>
        <dbReference type="Proteomes" id="UP000283655"/>
    </source>
</evidence>
<reference evidence="1 2" key="1">
    <citation type="submission" date="2018-09" db="EMBL/GenBank/DDBJ databases">
        <title>Phylogenetic diversity of Pectobacterium and Dickeya strains causing blackleg disease of potato in Morocco.</title>
        <authorList>
            <person name="Oulghazi S."/>
            <person name="Moumni M."/>
            <person name="Faure D."/>
        </authorList>
    </citation>
    <scope>NUCLEOTIDE SEQUENCE [LARGE SCALE GENOMIC DNA]</scope>
    <source>
        <strain evidence="1 2">S1.15.11.2D</strain>
    </source>
</reference>
<name>A0A419AXB5_PECCA</name>
<organism evidence="1 2">
    <name type="scientific">Pectobacterium carotovorum</name>
    <name type="common">Erwinia carotovora</name>
    <dbReference type="NCBI Taxonomy" id="554"/>
    <lineage>
        <taxon>Bacteria</taxon>
        <taxon>Pseudomonadati</taxon>
        <taxon>Pseudomonadota</taxon>
        <taxon>Gammaproteobacteria</taxon>
        <taxon>Enterobacterales</taxon>
        <taxon>Pectobacteriaceae</taxon>
        <taxon>Pectobacterium</taxon>
    </lineage>
</organism>
<sequence length="41" mass="4909">MIDTTYLKKVIKHFSKIMLEATDYALYNATAIFYLFLHPPW</sequence>
<proteinExistence type="predicted"/>
<accession>A0A419AXB5</accession>
<dbReference type="Proteomes" id="UP000283655">
    <property type="component" value="Unassembled WGS sequence"/>
</dbReference>
<dbReference type="EMBL" id="QZDH01000017">
    <property type="protein sequence ID" value="RJL52152.1"/>
    <property type="molecule type" value="Genomic_DNA"/>
</dbReference>
<comment type="caution">
    <text evidence="1">The sequence shown here is derived from an EMBL/GenBank/DDBJ whole genome shotgun (WGS) entry which is preliminary data.</text>
</comment>
<dbReference type="AlphaFoldDB" id="A0A419AXB5"/>
<evidence type="ECO:0000313" key="1">
    <source>
        <dbReference type="EMBL" id="RJL52152.1"/>
    </source>
</evidence>
<gene>
    <name evidence="1" type="ORF">D5071_08940</name>
</gene>